<dbReference type="GO" id="GO:0003677">
    <property type="term" value="F:DNA binding"/>
    <property type="evidence" value="ECO:0007669"/>
    <property type="project" value="UniProtKB-KW"/>
</dbReference>
<dbReference type="Proteomes" id="UP000824192">
    <property type="component" value="Unassembled WGS sequence"/>
</dbReference>
<gene>
    <name evidence="6" type="ORF">H9868_08930</name>
</gene>
<dbReference type="PROSITE" id="PS50930">
    <property type="entry name" value="HTH_LYTTR"/>
    <property type="match status" value="1"/>
</dbReference>
<evidence type="ECO:0000259" key="5">
    <source>
        <dbReference type="PROSITE" id="PS50930"/>
    </source>
</evidence>
<dbReference type="SUPFAM" id="SSF52172">
    <property type="entry name" value="CheY-like"/>
    <property type="match status" value="1"/>
</dbReference>
<dbReference type="SMART" id="SM00850">
    <property type="entry name" value="LytTR"/>
    <property type="match status" value="1"/>
</dbReference>
<dbReference type="Gene3D" id="3.40.50.2300">
    <property type="match status" value="1"/>
</dbReference>
<dbReference type="Pfam" id="PF00072">
    <property type="entry name" value="Response_reg"/>
    <property type="match status" value="1"/>
</dbReference>
<dbReference type="SMART" id="SM00448">
    <property type="entry name" value="REC"/>
    <property type="match status" value="1"/>
</dbReference>
<organism evidence="6 7">
    <name type="scientific">Candidatus Flavonifractor merdipullorum</name>
    <dbReference type="NCBI Taxonomy" id="2838590"/>
    <lineage>
        <taxon>Bacteria</taxon>
        <taxon>Bacillati</taxon>
        <taxon>Bacillota</taxon>
        <taxon>Clostridia</taxon>
        <taxon>Eubacteriales</taxon>
        <taxon>Oscillospiraceae</taxon>
        <taxon>Flavonifractor</taxon>
    </lineage>
</organism>
<reference evidence="6" key="2">
    <citation type="submission" date="2021-04" db="EMBL/GenBank/DDBJ databases">
        <authorList>
            <person name="Gilroy R."/>
        </authorList>
    </citation>
    <scope>NUCLEOTIDE SEQUENCE</scope>
    <source>
        <strain evidence="6">ChiGjej6B6-1540</strain>
    </source>
</reference>
<keyword evidence="6" id="KW-0238">DNA-binding</keyword>
<name>A0A9D1RWN8_9FIRM</name>
<evidence type="ECO:0000259" key="4">
    <source>
        <dbReference type="PROSITE" id="PS50110"/>
    </source>
</evidence>
<reference evidence="6" key="1">
    <citation type="journal article" date="2021" name="PeerJ">
        <title>Extensive microbial diversity within the chicken gut microbiome revealed by metagenomics and culture.</title>
        <authorList>
            <person name="Gilroy R."/>
            <person name="Ravi A."/>
            <person name="Getino M."/>
            <person name="Pursley I."/>
            <person name="Horton D.L."/>
            <person name="Alikhan N.F."/>
            <person name="Baker D."/>
            <person name="Gharbi K."/>
            <person name="Hall N."/>
            <person name="Watson M."/>
            <person name="Adriaenssens E.M."/>
            <person name="Foster-Nyarko E."/>
            <person name="Jarju S."/>
            <person name="Secka A."/>
            <person name="Antonio M."/>
            <person name="Oren A."/>
            <person name="Chaudhuri R.R."/>
            <person name="La Ragione R."/>
            <person name="Hildebrand F."/>
            <person name="Pallen M.J."/>
        </authorList>
    </citation>
    <scope>NUCLEOTIDE SEQUENCE</scope>
    <source>
        <strain evidence="6">ChiGjej6B6-1540</strain>
    </source>
</reference>
<dbReference type="GO" id="GO:0000156">
    <property type="term" value="F:phosphorelay response regulator activity"/>
    <property type="evidence" value="ECO:0007669"/>
    <property type="project" value="InterPro"/>
</dbReference>
<evidence type="ECO:0000313" key="7">
    <source>
        <dbReference type="Proteomes" id="UP000824192"/>
    </source>
</evidence>
<feature type="domain" description="HTH LytTR-type" evidence="5">
    <location>
        <begin position="135"/>
        <end position="204"/>
    </location>
</feature>
<evidence type="ECO:0000256" key="3">
    <source>
        <dbReference type="PROSITE-ProRule" id="PRU00169"/>
    </source>
</evidence>
<proteinExistence type="predicted"/>
<dbReference type="InterPro" id="IPR001789">
    <property type="entry name" value="Sig_transdc_resp-reg_receiver"/>
</dbReference>
<dbReference type="Pfam" id="PF04397">
    <property type="entry name" value="LytTR"/>
    <property type="match status" value="1"/>
</dbReference>
<dbReference type="InterPro" id="IPR011006">
    <property type="entry name" value="CheY-like_superfamily"/>
</dbReference>
<evidence type="ECO:0000256" key="1">
    <source>
        <dbReference type="ARBA" id="ARBA00018672"/>
    </source>
</evidence>
<keyword evidence="3" id="KW-0597">Phosphoprotein</keyword>
<dbReference type="PANTHER" id="PTHR37299">
    <property type="entry name" value="TRANSCRIPTIONAL REGULATOR-RELATED"/>
    <property type="match status" value="1"/>
</dbReference>
<protein>
    <recommendedName>
        <fullName evidence="1">Stage 0 sporulation protein A homolog</fullName>
    </recommendedName>
</protein>
<evidence type="ECO:0000313" key="6">
    <source>
        <dbReference type="EMBL" id="HIW94643.1"/>
    </source>
</evidence>
<evidence type="ECO:0000256" key="2">
    <source>
        <dbReference type="ARBA" id="ARBA00024867"/>
    </source>
</evidence>
<comment type="function">
    <text evidence="2">May play the central regulatory role in sporulation. It may be an element of the effector pathway responsible for the activation of sporulation genes in response to nutritional stress. Spo0A may act in concert with spo0H (a sigma factor) to control the expression of some genes that are critical to the sporulation process.</text>
</comment>
<dbReference type="AlphaFoldDB" id="A0A9D1RWN8"/>
<dbReference type="InterPro" id="IPR046947">
    <property type="entry name" value="LytR-like"/>
</dbReference>
<feature type="domain" description="Response regulatory" evidence="4">
    <location>
        <begin position="3"/>
        <end position="120"/>
    </location>
</feature>
<dbReference type="Gene3D" id="2.40.50.1020">
    <property type="entry name" value="LytTr DNA-binding domain"/>
    <property type="match status" value="1"/>
</dbReference>
<feature type="modified residue" description="4-aspartylphosphate" evidence="3">
    <location>
        <position position="57"/>
    </location>
</feature>
<dbReference type="PROSITE" id="PS50110">
    <property type="entry name" value="RESPONSE_REGULATORY"/>
    <property type="match status" value="1"/>
</dbReference>
<dbReference type="InterPro" id="IPR007492">
    <property type="entry name" value="LytTR_DNA-bd_dom"/>
</dbReference>
<dbReference type="PANTHER" id="PTHR37299:SF1">
    <property type="entry name" value="STAGE 0 SPORULATION PROTEIN A HOMOLOG"/>
    <property type="match status" value="1"/>
</dbReference>
<sequence>MLHIAMVEDEERYINQMQDFIRRYGEESGEEIQFTIFRDGTEILRQYRPIFDIIFLDIEMPGLDGMSTAEQIRKFDSDVVLVFVTNMAQYAIRGYSVGALDFVLKPLNYTTFTLKLKRAVSRARQRESGQVLLSLHEGIKRLDTRQIYYVEVQNRMLYYHTDEGNFSLRGTMQSAEKELGPHHFVRCNHWYLVNLRHVSEIRKDTVLVAGDELEISRRSKTAFLTALTNYMGGVGTR</sequence>
<dbReference type="EMBL" id="DXGA01000192">
    <property type="protein sequence ID" value="HIW94643.1"/>
    <property type="molecule type" value="Genomic_DNA"/>
</dbReference>
<comment type="caution">
    <text evidence="6">The sequence shown here is derived from an EMBL/GenBank/DDBJ whole genome shotgun (WGS) entry which is preliminary data.</text>
</comment>
<accession>A0A9D1RWN8</accession>